<dbReference type="Pfam" id="PF00651">
    <property type="entry name" value="BTB"/>
    <property type="match status" value="2"/>
</dbReference>
<comment type="caution">
    <text evidence="6">The sequence shown here is derived from an EMBL/GenBank/DDBJ whole genome shotgun (WGS) entry which is preliminary data.</text>
</comment>
<dbReference type="CDD" id="cd00121">
    <property type="entry name" value="MATH"/>
    <property type="match status" value="2"/>
</dbReference>
<evidence type="ECO:0000259" key="5">
    <source>
        <dbReference type="PROSITE" id="PS50144"/>
    </source>
</evidence>
<keyword evidence="7" id="KW-1185">Reference proteome</keyword>
<dbReference type="InterPro" id="IPR002083">
    <property type="entry name" value="MATH/TRAF_dom"/>
</dbReference>
<evidence type="ECO:0000256" key="2">
    <source>
        <dbReference type="ARBA" id="ARBA00010846"/>
    </source>
</evidence>
<dbReference type="SMART" id="SM00061">
    <property type="entry name" value="MATH"/>
    <property type="match status" value="2"/>
</dbReference>
<dbReference type="SUPFAM" id="SSF49599">
    <property type="entry name" value="TRAF domain-like"/>
    <property type="match status" value="2"/>
</dbReference>
<dbReference type="PANTHER" id="PTHR26379">
    <property type="entry name" value="BTB/POZ AND MATH DOMAIN-CONTAINING PROTEIN 1"/>
    <property type="match status" value="1"/>
</dbReference>
<dbReference type="PROSITE" id="PS50144">
    <property type="entry name" value="MATH"/>
    <property type="match status" value="2"/>
</dbReference>
<dbReference type="OrthoDB" id="6359816at2759"/>
<feature type="domain" description="BTB" evidence="4">
    <location>
        <begin position="745"/>
        <end position="814"/>
    </location>
</feature>
<dbReference type="InterPro" id="IPR056423">
    <property type="entry name" value="BACK_BPM_SPOP"/>
</dbReference>
<dbReference type="Gene3D" id="3.30.710.10">
    <property type="entry name" value="Potassium Channel Kv1.1, Chain A"/>
    <property type="match status" value="2"/>
</dbReference>
<comment type="pathway">
    <text evidence="1">Protein modification; protein ubiquitination.</text>
</comment>
<dbReference type="InterPro" id="IPR011333">
    <property type="entry name" value="SKP1/BTB/POZ_sf"/>
</dbReference>
<organism evidence="6 7">
    <name type="scientific">Digitaria exilis</name>
    <dbReference type="NCBI Taxonomy" id="1010633"/>
    <lineage>
        <taxon>Eukaryota</taxon>
        <taxon>Viridiplantae</taxon>
        <taxon>Streptophyta</taxon>
        <taxon>Embryophyta</taxon>
        <taxon>Tracheophyta</taxon>
        <taxon>Spermatophyta</taxon>
        <taxon>Magnoliopsida</taxon>
        <taxon>Liliopsida</taxon>
        <taxon>Poales</taxon>
        <taxon>Poaceae</taxon>
        <taxon>PACMAD clade</taxon>
        <taxon>Panicoideae</taxon>
        <taxon>Panicodae</taxon>
        <taxon>Paniceae</taxon>
        <taxon>Anthephorinae</taxon>
        <taxon>Digitaria</taxon>
    </lineage>
</organism>
<feature type="compositionally biased region" description="Low complexity" evidence="3">
    <location>
        <begin position="357"/>
        <end position="387"/>
    </location>
</feature>
<feature type="domain" description="BTB" evidence="4">
    <location>
        <begin position="193"/>
        <end position="261"/>
    </location>
</feature>
<dbReference type="CDD" id="cd14733">
    <property type="entry name" value="BACK"/>
    <property type="match status" value="1"/>
</dbReference>
<evidence type="ECO:0000256" key="3">
    <source>
        <dbReference type="SAM" id="MobiDB-lite"/>
    </source>
</evidence>
<dbReference type="AlphaFoldDB" id="A0A835AUI1"/>
<dbReference type="PROSITE" id="PS50097">
    <property type="entry name" value="BTB"/>
    <property type="match status" value="2"/>
</dbReference>
<dbReference type="InterPro" id="IPR000210">
    <property type="entry name" value="BTB/POZ_dom"/>
</dbReference>
<dbReference type="InterPro" id="IPR008974">
    <property type="entry name" value="TRAF-like"/>
</dbReference>
<feature type="compositionally biased region" description="Pro residues" evidence="3">
    <location>
        <begin position="414"/>
        <end position="427"/>
    </location>
</feature>
<dbReference type="Gene3D" id="2.60.210.10">
    <property type="entry name" value="Apoptosis, Tumor Necrosis Factor Receptor Associated Protein 2, Chain A"/>
    <property type="match status" value="2"/>
</dbReference>
<dbReference type="Pfam" id="PF24570">
    <property type="entry name" value="BACK_BPM_SPOP"/>
    <property type="match status" value="2"/>
</dbReference>
<dbReference type="Gene3D" id="1.25.40.420">
    <property type="match status" value="1"/>
</dbReference>
<dbReference type="SMART" id="SM00225">
    <property type="entry name" value="BTB"/>
    <property type="match status" value="2"/>
</dbReference>
<gene>
    <name evidence="6" type="ORF">HU200_048961</name>
</gene>
<feature type="compositionally biased region" description="Basic residues" evidence="3">
    <location>
        <begin position="453"/>
        <end position="465"/>
    </location>
</feature>
<dbReference type="EMBL" id="JACEFO010002208">
    <property type="protein sequence ID" value="KAF8673397.1"/>
    <property type="molecule type" value="Genomic_DNA"/>
</dbReference>
<evidence type="ECO:0000256" key="1">
    <source>
        <dbReference type="ARBA" id="ARBA00004906"/>
    </source>
</evidence>
<feature type="domain" description="MATH" evidence="5">
    <location>
        <begin position="24"/>
        <end position="155"/>
    </location>
</feature>
<evidence type="ECO:0000259" key="4">
    <source>
        <dbReference type="PROSITE" id="PS50097"/>
    </source>
</evidence>
<feature type="domain" description="MATH" evidence="5">
    <location>
        <begin position="574"/>
        <end position="703"/>
    </location>
</feature>
<dbReference type="InterPro" id="IPR045005">
    <property type="entry name" value="BPM1-6"/>
</dbReference>
<evidence type="ECO:0000313" key="7">
    <source>
        <dbReference type="Proteomes" id="UP000636709"/>
    </source>
</evidence>
<dbReference type="SUPFAM" id="SSF54695">
    <property type="entry name" value="POZ domain"/>
    <property type="match status" value="2"/>
</dbReference>
<evidence type="ECO:0000313" key="6">
    <source>
        <dbReference type="EMBL" id="KAF8673397.1"/>
    </source>
</evidence>
<dbReference type="CDD" id="cd18280">
    <property type="entry name" value="BTB_POZ_BPM_plant"/>
    <property type="match status" value="1"/>
</dbReference>
<dbReference type="Pfam" id="PF22486">
    <property type="entry name" value="MATH_2"/>
    <property type="match status" value="2"/>
</dbReference>
<comment type="similarity">
    <text evidence="2">Belongs to the Tdpoz family.</text>
</comment>
<accession>A0A835AUI1</accession>
<feature type="compositionally biased region" description="Low complexity" evidence="3">
    <location>
        <begin position="438"/>
        <end position="452"/>
    </location>
</feature>
<name>A0A835AUI1_9POAL</name>
<dbReference type="Proteomes" id="UP000636709">
    <property type="component" value="Unassembled WGS sequence"/>
</dbReference>
<dbReference type="PANTHER" id="PTHR26379:SF404">
    <property type="entry name" value="MATH DOMAIN-CONTAINING PROTEIN"/>
    <property type="match status" value="1"/>
</dbReference>
<evidence type="ECO:0008006" key="8">
    <source>
        <dbReference type="Google" id="ProtNLM"/>
    </source>
</evidence>
<proteinExistence type="inferred from homology"/>
<dbReference type="GO" id="GO:0016567">
    <property type="term" value="P:protein ubiquitination"/>
    <property type="evidence" value="ECO:0007669"/>
    <property type="project" value="InterPro"/>
</dbReference>
<reference evidence="6" key="1">
    <citation type="submission" date="2020-07" db="EMBL/GenBank/DDBJ databases">
        <title>Genome sequence and genetic diversity analysis of an under-domesticated orphan crop, white fonio (Digitaria exilis).</title>
        <authorList>
            <person name="Bennetzen J.L."/>
            <person name="Chen S."/>
            <person name="Ma X."/>
            <person name="Wang X."/>
            <person name="Yssel A.E.J."/>
            <person name="Chaluvadi S.R."/>
            <person name="Johnson M."/>
            <person name="Gangashetty P."/>
            <person name="Hamidou F."/>
            <person name="Sanogo M.D."/>
            <person name="Zwaenepoel A."/>
            <person name="Wallace J."/>
            <person name="Van De Peer Y."/>
            <person name="Van Deynze A."/>
        </authorList>
    </citation>
    <scope>NUCLEOTIDE SEQUENCE</scope>
    <source>
        <tissue evidence="6">Leaves</tissue>
    </source>
</reference>
<feature type="region of interest" description="Disordered" evidence="3">
    <location>
        <begin position="348"/>
        <end position="471"/>
    </location>
</feature>
<sequence>MGNAAAAATGRRCTTSTIIAEKSTATHILRVDGYSGTKGLGVGKSINSGTFIAGGHSWYVAYFPDGEDDDCADWVSVSLYLDRPCPKDSIVKATFEFILQDKNGSPMTLYTMKSSITTFSMDNGARCSGHKKFIRKKDLESLWWSNDCFRIRCDVTVVKDVRVETTAADYSGELPSPDLGQNLGELLDSQLGADVEFMVGGEVFMAHRIVLAARSSVFKAELYGQMKEKYRMTCIQIDDMDPRVFKAMLRFIYTDKFPKVDKDEKIVMAQHLLVAADRYNLERLKVLSMDVLRKYIDPSTAVATLVLAEQHGCPRLKEECFKFLKSRFTTGVRVARISPFLVARPRRLSLPPPPHPSSLCRGPGPSSLLPSISPPSAAAATPFLPLPRSRRPRAIHTRKDPVAPAQSPLARIPSPLPSSFPPSPLRNPRPHPRLHAVPPRSRASPWWSPTQRSSRRSSSRGRGPNRRVPPPGSLFPAIGLLYVAVGCRRLGPTSPLRWFNVSTGKHYGLDLVAAGSDRRSTIPARAAARSDPHRIAVRVRSAMSIASSSSSSTLAAAAAGGEGSTSTITTSTTTGWHELKIPGGYSTTKEGNGKGIDSIPFTVGGHTWYIKYYPDGNNDKSAGWVSIYLYLVAGDHPSNVNVKAKYKFTLISDDDVDLSSYTRTCSGYSFWSPGKARGFYQFVKSTDMEASLKGHAFRVRCDVTVVKETCVNTTPTTTDTSLITIPPPDLHHHLGVLLDDTKVGGDVSFTVSGERFIAHKYVLAARSPVLMAELFGPMKENTATMSSIQIHDVEPSVFRAMLRFIYTDSMPEVEDDEEFSEVGMAQHLLVAADKYGLQRLKAMCEVKLLELMDVRDVATTMTLAEQHGCEGLKEGCFRFMRCPGVTKAVMASEGFQHLRTSCPFLIEEMLAKLAP</sequence>
<protein>
    <recommendedName>
        <fullName evidence="8">Speckle-type POZ protein</fullName>
    </recommendedName>
</protein>